<dbReference type="RefSeq" id="WP_036098535.1">
    <property type="nucleotide sequence ID" value="NZ_AODF01000046.1"/>
</dbReference>
<feature type="domain" description="Bacterial Ig" evidence="1">
    <location>
        <begin position="2"/>
        <end position="71"/>
    </location>
</feature>
<accession>A0ABP3ATU5</accession>
<reference evidence="2 3" key="1">
    <citation type="journal article" date="2014" name="Int. J. Syst. Evol. Microbiol.">
        <title>Listeria floridensis sp. nov., Listeria aquatica sp. nov., Listeria cornellensis sp. nov., Listeria riparia sp. nov. and Listeria grandensis sp. nov., from agricultural and natural environments.</title>
        <authorList>
            <person name="den Bakker H.C."/>
            <person name="Warchocki S."/>
            <person name="Wright E.M."/>
            <person name="Allred A.F."/>
            <person name="Ahlstrom C."/>
            <person name="Manuel C.S."/>
            <person name="Stasiewicz M.J."/>
            <person name="Burrell A."/>
            <person name="Roof S."/>
            <person name="Strawn L."/>
            <person name="Fortes E.D."/>
            <person name="Nightingale K.K."/>
            <person name="Kephart D."/>
            <person name="Wiedmann M."/>
        </authorList>
    </citation>
    <scope>NUCLEOTIDE SEQUENCE [LARGE SCALE GENOMIC DNA]</scope>
    <source>
        <strain evidence="2 3">FSL S10-1187</strain>
    </source>
</reference>
<gene>
    <name evidence="2" type="ORF">MFLO_15341</name>
</gene>
<sequence length="72" mass="7511">TSTTISGTYGADISRVRLFVNGTVVTQAQTDGSGNYTIPNAANFIKSASDVVKVVGVDSTFAQRAETSIVVR</sequence>
<dbReference type="Proteomes" id="UP000019249">
    <property type="component" value="Unassembled WGS sequence"/>
</dbReference>
<evidence type="ECO:0000313" key="3">
    <source>
        <dbReference type="Proteomes" id="UP000019249"/>
    </source>
</evidence>
<comment type="caution">
    <text evidence="2">The sequence shown here is derived from an EMBL/GenBank/DDBJ whole genome shotgun (WGS) entry which is preliminary data.</text>
</comment>
<keyword evidence="3" id="KW-1185">Reference proteome</keyword>
<dbReference type="InterPro" id="IPR046746">
    <property type="entry name" value="Big_15"/>
</dbReference>
<feature type="non-terminal residue" evidence="2">
    <location>
        <position position="1"/>
    </location>
</feature>
<evidence type="ECO:0000259" key="1">
    <source>
        <dbReference type="Pfam" id="PF20622"/>
    </source>
</evidence>
<dbReference type="Pfam" id="PF20622">
    <property type="entry name" value="Big_15"/>
    <property type="match status" value="1"/>
</dbReference>
<proteinExistence type="predicted"/>
<protein>
    <recommendedName>
        <fullName evidence="1">Bacterial Ig domain-containing protein</fullName>
    </recommendedName>
</protein>
<name>A0ABP3ATU5_9LIST</name>
<evidence type="ECO:0000313" key="2">
    <source>
        <dbReference type="EMBL" id="EUJ25484.1"/>
    </source>
</evidence>
<dbReference type="EMBL" id="AODF01000046">
    <property type="protein sequence ID" value="EUJ25484.1"/>
    <property type="molecule type" value="Genomic_DNA"/>
</dbReference>
<organism evidence="2 3">
    <name type="scientific">Listeria floridensis FSL S10-1187</name>
    <dbReference type="NCBI Taxonomy" id="1265817"/>
    <lineage>
        <taxon>Bacteria</taxon>
        <taxon>Bacillati</taxon>
        <taxon>Bacillota</taxon>
        <taxon>Bacilli</taxon>
        <taxon>Bacillales</taxon>
        <taxon>Listeriaceae</taxon>
        <taxon>Listeria</taxon>
    </lineage>
</organism>